<reference evidence="2" key="1">
    <citation type="journal article" date="2013" name="Mol. Plant Microbe Interact.">
        <title>Global aspects of pacC regulation of pathogenicity genes in Colletotrichum gloeosporioides as revealed by transcriptome analysis.</title>
        <authorList>
            <person name="Alkan N."/>
            <person name="Meng X."/>
            <person name="Friedlander G."/>
            <person name="Reuveni E."/>
            <person name="Sukno S."/>
            <person name="Sherman A."/>
            <person name="Thon M."/>
            <person name="Fluhr R."/>
            <person name="Prusky D."/>
        </authorList>
    </citation>
    <scope>NUCLEOTIDE SEQUENCE [LARGE SCALE GENOMIC DNA]</scope>
    <source>
        <strain evidence="2">Cg-14</strain>
    </source>
</reference>
<protein>
    <submittedName>
        <fullName evidence="1">Uncharacterized protein</fullName>
    </submittedName>
</protein>
<evidence type="ECO:0000313" key="2">
    <source>
        <dbReference type="Proteomes" id="UP000015530"/>
    </source>
</evidence>
<sequence>MYTLHLRIT</sequence>
<comment type="caution">
    <text evidence="1">The sequence shown here is derived from an EMBL/GenBank/DDBJ whole genome shotgun (WGS) entry which is preliminary data.</text>
</comment>
<gene>
    <name evidence="1" type="ORF">CGLO_12325</name>
</gene>
<organism evidence="1 2">
    <name type="scientific">Colletotrichum gloeosporioides (strain Cg-14)</name>
    <name type="common">Anthracnose fungus</name>
    <name type="synonym">Glomerella cingulata</name>
    <dbReference type="NCBI Taxonomy" id="1237896"/>
    <lineage>
        <taxon>Eukaryota</taxon>
        <taxon>Fungi</taxon>
        <taxon>Dikarya</taxon>
        <taxon>Ascomycota</taxon>
        <taxon>Pezizomycotina</taxon>
        <taxon>Sordariomycetes</taxon>
        <taxon>Hypocreomycetidae</taxon>
        <taxon>Glomerellales</taxon>
        <taxon>Glomerellaceae</taxon>
        <taxon>Colletotrichum</taxon>
        <taxon>Colletotrichum gloeosporioides species complex</taxon>
    </lineage>
</organism>
<name>T0K8Y5_COLGC</name>
<proteinExistence type="predicted"/>
<evidence type="ECO:0000313" key="1">
    <source>
        <dbReference type="EMBL" id="EQB48444.1"/>
    </source>
</evidence>
<accession>T0K8Y5</accession>
<dbReference type="EMBL" id="AMYD01002619">
    <property type="protein sequence ID" value="EQB48444.1"/>
    <property type="molecule type" value="Genomic_DNA"/>
</dbReference>
<dbReference type="Proteomes" id="UP000015530">
    <property type="component" value="Unassembled WGS sequence"/>
</dbReference>
<dbReference type="HOGENOM" id="CLU_3438979_0_0_1"/>